<sequence>MSEISRAEFDDLMQRNGFVIDNEDYVVCNLCSANCGQCGVGVHQSKCQEYYDTHPEEFKLMAKLKKMPIPSPMVILMTMASIAHTFFQ</sequence>
<evidence type="ECO:0000313" key="1">
    <source>
        <dbReference type="EMBL" id="ARV77494.1"/>
    </source>
</evidence>
<evidence type="ECO:0000313" key="2">
    <source>
        <dbReference type="Proteomes" id="UP000224829"/>
    </source>
</evidence>
<dbReference type="Proteomes" id="UP000224829">
    <property type="component" value="Segment"/>
</dbReference>
<gene>
    <name evidence="1" type="ORF">NOXIFER_329</name>
</gene>
<reference evidence="1 2" key="1">
    <citation type="submission" date="2017-05" db="EMBL/GenBank/DDBJ databases">
        <authorList>
            <person name="Song R."/>
            <person name="Chenine A.L."/>
            <person name="Ruprecht R.M."/>
        </authorList>
    </citation>
    <scope>NUCLEOTIDE SEQUENCE [LARGE SCALE GENOMIC DNA]</scope>
</reference>
<dbReference type="EMBL" id="MF063068">
    <property type="protein sequence ID" value="ARV77494.1"/>
    <property type="molecule type" value="Genomic_DNA"/>
</dbReference>
<keyword evidence="2" id="KW-1185">Reference proteome</keyword>
<organism evidence="1 2">
    <name type="scientific">Pseudomonas phage Noxifer</name>
    <dbReference type="NCBI Taxonomy" id="2006684"/>
    <lineage>
        <taxon>Viruses</taxon>
        <taxon>Duplodnaviria</taxon>
        <taxon>Heunggongvirae</taxon>
        <taxon>Uroviricota</taxon>
        <taxon>Caudoviricetes</taxon>
        <taxon>Chimalliviridae</taxon>
        <taxon>Noxifervirus</taxon>
        <taxon>Noxifervirus noxifer</taxon>
    </lineage>
</organism>
<protein>
    <submittedName>
        <fullName evidence="1">Uncharacterized protein</fullName>
    </submittedName>
</protein>
<proteinExistence type="predicted"/>
<accession>A0A1Y0SXY7</accession>
<name>A0A1Y0SXY7_9CAUD</name>